<evidence type="ECO:0000313" key="4">
    <source>
        <dbReference type="Proteomes" id="UP000582837"/>
    </source>
</evidence>
<accession>A0A841GVH4</accession>
<sequence length="203" mass="22431">MSRTHEASDTSPAPGEVRIERWLPGPLERIWAYLTESDKRGAWLAPGRMELRPGGTVEHRFRHADLSAEKDPPAKYGDYREGHVMYGTITRCEPPTALGYTWGEGAESSEVLFELFPADGGEVKLVVTQRRLRSVAGMANVAAGWHTHLGILLDRLKGREPRGFWSTHGRMEAEYAGLLAAAEPARAFTESASPESAESEDDQ</sequence>
<organism evidence="3 4">
    <name type="scientific">Longimicrobium terrae</name>
    <dbReference type="NCBI Taxonomy" id="1639882"/>
    <lineage>
        <taxon>Bacteria</taxon>
        <taxon>Pseudomonadati</taxon>
        <taxon>Gemmatimonadota</taxon>
        <taxon>Longimicrobiia</taxon>
        <taxon>Longimicrobiales</taxon>
        <taxon>Longimicrobiaceae</taxon>
        <taxon>Longimicrobium</taxon>
    </lineage>
</organism>
<dbReference type="AlphaFoldDB" id="A0A841GVH4"/>
<evidence type="ECO:0000313" key="3">
    <source>
        <dbReference type="EMBL" id="MBB6069434.1"/>
    </source>
</evidence>
<comment type="caution">
    <text evidence="3">The sequence shown here is derived from an EMBL/GenBank/DDBJ whole genome shotgun (WGS) entry which is preliminary data.</text>
</comment>
<keyword evidence="4" id="KW-1185">Reference proteome</keyword>
<name>A0A841GVH4_9BACT</name>
<dbReference type="CDD" id="cd08899">
    <property type="entry name" value="SRPBCC_CalC_Aha1-like_6"/>
    <property type="match status" value="1"/>
</dbReference>
<dbReference type="RefSeq" id="WP_170037682.1">
    <property type="nucleotide sequence ID" value="NZ_JABDTL010000002.1"/>
</dbReference>
<comment type="similarity">
    <text evidence="1">Belongs to the AHA1 family.</text>
</comment>
<evidence type="ECO:0000256" key="1">
    <source>
        <dbReference type="ARBA" id="ARBA00006817"/>
    </source>
</evidence>
<dbReference type="Gene3D" id="3.30.530.20">
    <property type="match status" value="1"/>
</dbReference>
<dbReference type="SUPFAM" id="SSF55961">
    <property type="entry name" value="Bet v1-like"/>
    <property type="match status" value="1"/>
</dbReference>
<evidence type="ECO:0000259" key="2">
    <source>
        <dbReference type="Pfam" id="PF08327"/>
    </source>
</evidence>
<dbReference type="Proteomes" id="UP000582837">
    <property type="component" value="Unassembled WGS sequence"/>
</dbReference>
<reference evidence="3 4" key="1">
    <citation type="submission" date="2020-08" db="EMBL/GenBank/DDBJ databases">
        <title>Genomic Encyclopedia of Type Strains, Phase IV (KMG-IV): sequencing the most valuable type-strain genomes for metagenomic binning, comparative biology and taxonomic classification.</title>
        <authorList>
            <person name="Goeker M."/>
        </authorList>
    </citation>
    <scope>NUCLEOTIDE SEQUENCE [LARGE SCALE GENOMIC DNA]</scope>
    <source>
        <strain evidence="3 4">DSM 29007</strain>
    </source>
</reference>
<dbReference type="InterPro" id="IPR013538">
    <property type="entry name" value="ASHA1/2-like_C"/>
</dbReference>
<proteinExistence type="inferred from homology"/>
<gene>
    <name evidence="3" type="ORF">HNQ61_001049</name>
</gene>
<dbReference type="EMBL" id="JACHIA010000002">
    <property type="protein sequence ID" value="MBB6069434.1"/>
    <property type="molecule type" value="Genomic_DNA"/>
</dbReference>
<dbReference type="InterPro" id="IPR023393">
    <property type="entry name" value="START-like_dom_sf"/>
</dbReference>
<feature type="domain" description="Activator of Hsp90 ATPase homologue 1/2-like C-terminal" evidence="2">
    <location>
        <begin position="26"/>
        <end position="152"/>
    </location>
</feature>
<dbReference type="Pfam" id="PF08327">
    <property type="entry name" value="AHSA1"/>
    <property type="match status" value="1"/>
</dbReference>
<protein>
    <submittedName>
        <fullName evidence="3">Uncharacterized protein YndB with AHSA1/START domain</fullName>
    </submittedName>
</protein>